<keyword evidence="1" id="KW-0812">Transmembrane</keyword>
<dbReference type="Proteomes" id="UP000252792">
    <property type="component" value="Unassembled WGS sequence"/>
</dbReference>
<sequence length="160" mass="18656">MPVLLILFCLVFSLKTTELKCSWISVGLWLFLVVAYAALLQVYWMPAYWRALLYLGGGLVGLTLLIRMLHKPLRQIGIDEQGVFLLDRGGYERLLFIRANGVQLIAKADQEQTFWGKIWPKYRVIYRDSVGMEVYQVLRSYAAQQILRRRSEEAKKHFDL</sequence>
<feature type="transmembrane region" description="Helical" evidence="1">
    <location>
        <begin position="26"/>
        <end position="44"/>
    </location>
</feature>
<accession>A0A366J7Z0</accession>
<name>A0A366J7Z0_9GAMM</name>
<protein>
    <submittedName>
        <fullName evidence="2">Uncharacterized protein</fullName>
    </submittedName>
</protein>
<organism evidence="2 3">
    <name type="scientific">Marinomonas rhizomae</name>
    <dbReference type="NCBI Taxonomy" id="491948"/>
    <lineage>
        <taxon>Bacteria</taxon>
        <taxon>Pseudomonadati</taxon>
        <taxon>Pseudomonadota</taxon>
        <taxon>Gammaproteobacteria</taxon>
        <taxon>Oceanospirillales</taxon>
        <taxon>Oceanospirillaceae</taxon>
        <taxon>Marinomonas</taxon>
    </lineage>
</organism>
<evidence type="ECO:0000313" key="2">
    <source>
        <dbReference type="EMBL" id="RBP82469.1"/>
    </source>
</evidence>
<dbReference type="EMBL" id="QNSE01000008">
    <property type="protein sequence ID" value="RBP82469.1"/>
    <property type="molecule type" value="Genomic_DNA"/>
</dbReference>
<gene>
    <name evidence="2" type="ORF">DFP80_108115</name>
</gene>
<keyword evidence="3" id="KW-1185">Reference proteome</keyword>
<reference evidence="2 3" key="1">
    <citation type="submission" date="2018-06" db="EMBL/GenBank/DDBJ databases">
        <title>Genomic Encyclopedia of Type Strains, Phase III (KMG-III): the genomes of soil and plant-associated and newly described type strains.</title>
        <authorList>
            <person name="Whitman W."/>
        </authorList>
    </citation>
    <scope>NUCLEOTIDE SEQUENCE [LARGE SCALE GENOMIC DNA]</scope>
    <source>
        <strain evidence="2 3">CECT 7377</strain>
    </source>
</reference>
<proteinExistence type="predicted"/>
<feature type="transmembrane region" description="Helical" evidence="1">
    <location>
        <begin position="51"/>
        <end position="69"/>
    </location>
</feature>
<comment type="caution">
    <text evidence="2">The sequence shown here is derived from an EMBL/GenBank/DDBJ whole genome shotgun (WGS) entry which is preliminary data.</text>
</comment>
<keyword evidence="1" id="KW-0472">Membrane</keyword>
<evidence type="ECO:0000313" key="3">
    <source>
        <dbReference type="Proteomes" id="UP000252792"/>
    </source>
</evidence>
<keyword evidence="1" id="KW-1133">Transmembrane helix</keyword>
<dbReference type="AlphaFoldDB" id="A0A366J7Z0"/>
<evidence type="ECO:0000256" key="1">
    <source>
        <dbReference type="SAM" id="Phobius"/>
    </source>
</evidence>